<keyword evidence="9 19" id="KW-0285">Flavoprotein</keyword>
<sequence length="339" mass="38723">MQIFKNYSLKDYNTFGIDAYAKSFAVFNSVNDLQNTFHTTNDYKDEAVLFLGGGSNILFTKNFDGLVLKNEIDGIETIHEEEKYVYVKVGAGVNWHQFVLHCIHKNFAGVENLSLIPGNVGASPMQNIGAYGVEIKDVFYSLEAYHYKENKIINFTLNDCEFGYRESVFKKKYKNQFVILDVTFRLNKIPHYNISYGAIEEELKRMHVEQLSIKAISDAVINIRTSKLPDPKIIGNAGSFFKNLEVNEHELHELKRIKIDVPFYTINDHKFKIPAGWLIEQCGWKGYRKGDAGCYDKQALVLINYGNAKGSEILELSEAIKRSVKNKFGLTLETEVNII</sequence>
<keyword evidence="8 19" id="KW-0132">Cell division</keyword>
<protein>
    <recommendedName>
        <fullName evidence="6 19">UDP-N-acetylenolpyruvoylglucosamine reductase</fullName>
        <ecNumber evidence="5 19">1.3.1.98</ecNumber>
    </recommendedName>
    <alternativeName>
        <fullName evidence="17 19">UDP-N-acetylmuramate dehydrogenase</fullName>
    </alternativeName>
</protein>
<comment type="similarity">
    <text evidence="19">Belongs to the MurB family.</text>
</comment>
<dbReference type="InterPro" id="IPR016167">
    <property type="entry name" value="FAD-bd_PCMH_sub1"/>
</dbReference>
<gene>
    <name evidence="19 21" type="primary">murB</name>
    <name evidence="21" type="ORF">FW778_03180</name>
</gene>
<dbReference type="EC" id="1.3.1.98" evidence="5 19"/>
<dbReference type="GO" id="GO:0071949">
    <property type="term" value="F:FAD binding"/>
    <property type="evidence" value="ECO:0007669"/>
    <property type="project" value="InterPro"/>
</dbReference>
<evidence type="ECO:0000256" key="10">
    <source>
        <dbReference type="ARBA" id="ARBA00022827"/>
    </source>
</evidence>
<evidence type="ECO:0000256" key="15">
    <source>
        <dbReference type="ARBA" id="ARBA00023306"/>
    </source>
</evidence>
<dbReference type="Gene3D" id="3.30.43.10">
    <property type="entry name" value="Uridine Diphospho-n-acetylenolpyruvylglucosamine Reductase, domain 2"/>
    <property type="match status" value="1"/>
</dbReference>
<dbReference type="Pfam" id="PF02873">
    <property type="entry name" value="MurB_C"/>
    <property type="match status" value="1"/>
</dbReference>
<comment type="catalytic activity">
    <reaction evidence="18 19">
        <text>UDP-N-acetyl-alpha-D-muramate + NADP(+) = UDP-N-acetyl-3-O-(1-carboxyvinyl)-alpha-D-glucosamine + NADPH + H(+)</text>
        <dbReference type="Rhea" id="RHEA:12248"/>
        <dbReference type="ChEBI" id="CHEBI:15378"/>
        <dbReference type="ChEBI" id="CHEBI:57783"/>
        <dbReference type="ChEBI" id="CHEBI:58349"/>
        <dbReference type="ChEBI" id="CHEBI:68483"/>
        <dbReference type="ChEBI" id="CHEBI:70757"/>
        <dbReference type="EC" id="1.3.1.98"/>
    </reaction>
</comment>
<evidence type="ECO:0000256" key="19">
    <source>
        <dbReference type="HAMAP-Rule" id="MF_00037"/>
    </source>
</evidence>
<dbReference type="GO" id="GO:0005829">
    <property type="term" value="C:cytosol"/>
    <property type="evidence" value="ECO:0007669"/>
    <property type="project" value="TreeGrafter"/>
</dbReference>
<evidence type="ECO:0000256" key="3">
    <source>
        <dbReference type="ARBA" id="ARBA00004496"/>
    </source>
</evidence>
<comment type="cofactor">
    <cofactor evidence="1 19">
        <name>FAD</name>
        <dbReference type="ChEBI" id="CHEBI:57692"/>
    </cofactor>
</comment>
<dbReference type="SUPFAM" id="SSF56176">
    <property type="entry name" value="FAD-binding/transporter-associated domain-like"/>
    <property type="match status" value="1"/>
</dbReference>
<keyword evidence="11 19" id="KW-0521">NADP</keyword>
<dbReference type="AlphaFoldDB" id="A0A5J5IKG7"/>
<dbReference type="InterPro" id="IPR003170">
    <property type="entry name" value="MurB"/>
</dbReference>
<evidence type="ECO:0000313" key="22">
    <source>
        <dbReference type="Proteomes" id="UP000326903"/>
    </source>
</evidence>
<dbReference type="Gene3D" id="3.30.465.10">
    <property type="match status" value="1"/>
</dbReference>
<comment type="subcellular location">
    <subcellularLocation>
        <location evidence="3 19">Cytoplasm</location>
    </subcellularLocation>
</comment>
<evidence type="ECO:0000313" key="21">
    <source>
        <dbReference type="EMBL" id="KAA9041058.1"/>
    </source>
</evidence>
<comment type="caution">
    <text evidence="21">The sequence shown here is derived from an EMBL/GenBank/DDBJ whole genome shotgun (WGS) entry which is preliminary data.</text>
</comment>
<dbReference type="GO" id="GO:0009252">
    <property type="term" value="P:peptidoglycan biosynthetic process"/>
    <property type="evidence" value="ECO:0007669"/>
    <property type="project" value="UniProtKB-UniRule"/>
</dbReference>
<evidence type="ECO:0000256" key="1">
    <source>
        <dbReference type="ARBA" id="ARBA00001974"/>
    </source>
</evidence>
<evidence type="ECO:0000256" key="12">
    <source>
        <dbReference type="ARBA" id="ARBA00022960"/>
    </source>
</evidence>
<keyword evidence="13 19" id="KW-0573">Peptidoglycan synthesis</keyword>
<keyword evidence="10 19" id="KW-0274">FAD</keyword>
<evidence type="ECO:0000256" key="13">
    <source>
        <dbReference type="ARBA" id="ARBA00022984"/>
    </source>
</evidence>
<dbReference type="EMBL" id="VYQF01000001">
    <property type="protein sequence ID" value="KAA9041058.1"/>
    <property type="molecule type" value="Genomic_DNA"/>
</dbReference>
<evidence type="ECO:0000256" key="11">
    <source>
        <dbReference type="ARBA" id="ARBA00022857"/>
    </source>
</evidence>
<evidence type="ECO:0000256" key="18">
    <source>
        <dbReference type="ARBA" id="ARBA00048914"/>
    </source>
</evidence>
<proteinExistence type="inferred from homology"/>
<comment type="pathway">
    <text evidence="4 19">Cell wall biogenesis; peptidoglycan biosynthesis.</text>
</comment>
<dbReference type="GO" id="GO:0008360">
    <property type="term" value="P:regulation of cell shape"/>
    <property type="evidence" value="ECO:0007669"/>
    <property type="project" value="UniProtKB-KW"/>
</dbReference>
<dbReference type="InterPro" id="IPR016169">
    <property type="entry name" value="FAD-bd_PCMH_sub2"/>
</dbReference>
<evidence type="ECO:0000259" key="20">
    <source>
        <dbReference type="PROSITE" id="PS51387"/>
    </source>
</evidence>
<evidence type="ECO:0000256" key="7">
    <source>
        <dbReference type="ARBA" id="ARBA00022490"/>
    </source>
</evidence>
<evidence type="ECO:0000256" key="14">
    <source>
        <dbReference type="ARBA" id="ARBA00023002"/>
    </source>
</evidence>
<dbReference type="GO" id="GO:0071555">
    <property type="term" value="P:cell wall organization"/>
    <property type="evidence" value="ECO:0007669"/>
    <property type="project" value="UniProtKB-KW"/>
</dbReference>
<dbReference type="Pfam" id="PF01565">
    <property type="entry name" value="FAD_binding_4"/>
    <property type="match status" value="1"/>
</dbReference>
<dbReference type="GO" id="GO:0051301">
    <property type="term" value="P:cell division"/>
    <property type="evidence" value="ECO:0007669"/>
    <property type="project" value="UniProtKB-KW"/>
</dbReference>
<dbReference type="RefSeq" id="WP_150413147.1">
    <property type="nucleotide sequence ID" value="NZ_VYQF01000001.1"/>
</dbReference>
<dbReference type="SUPFAM" id="SSF56194">
    <property type="entry name" value="Uridine diphospho-N-Acetylenolpyruvylglucosamine reductase, MurB, C-terminal domain"/>
    <property type="match status" value="1"/>
</dbReference>
<evidence type="ECO:0000256" key="8">
    <source>
        <dbReference type="ARBA" id="ARBA00022618"/>
    </source>
</evidence>
<dbReference type="PANTHER" id="PTHR21071">
    <property type="entry name" value="UDP-N-ACETYLENOLPYRUVOYLGLUCOSAMINE REDUCTASE"/>
    <property type="match status" value="1"/>
</dbReference>
<keyword evidence="14 19" id="KW-0560">Oxidoreductase</keyword>
<evidence type="ECO:0000256" key="16">
    <source>
        <dbReference type="ARBA" id="ARBA00023316"/>
    </source>
</evidence>
<evidence type="ECO:0000256" key="9">
    <source>
        <dbReference type="ARBA" id="ARBA00022630"/>
    </source>
</evidence>
<dbReference type="NCBIfam" id="TIGR00179">
    <property type="entry name" value="murB"/>
    <property type="match status" value="1"/>
</dbReference>
<dbReference type="Gene3D" id="3.90.78.10">
    <property type="entry name" value="UDP-N-acetylenolpyruvoylglucosamine reductase, C-terminal domain"/>
    <property type="match status" value="1"/>
</dbReference>
<dbReference type="Proteomes" id="UP000326903">
    <property type="component" value="Unassembled WGS sequence"/>
</dbReference>
<evidence type="ECO:0000256" key="2">
    <source>
        <dbReference type="ARBA" id="ARBA00003921"/>
    </source>
</evidence>
<feature type="domain" description="FAD-binding PCMH-type" evidence="20">
    <location>
        <begin position="17"/>
        <end position="189"/>
    </location>
</feature>
<evidence type="ECO:0000256" key="6">
    <source>
        <dbReference type="ARBA" id="ARBA00015188"/>
    </source>
</evidence>
<dbReference type="GO" id="GO:0008762">
    <property type="term" value="F:UDP-N-acetylmuramate dehydrogenase activity"/>
    <property type="evidence" value="ECO:0007669"/>
    <property type="project" value="UniProtKB-UniRule"/>
</dbReference>
<reference evidence="21 22" key="1">
    <citation type="submission" date="2019-09" db="EMBL/GenBank/DDBJ databases">
        <title>Draft genome sequence of Ginsengibacter sp. BR5-29.</title>
        <authorList>
            <person name="Im W.-T."/>
        </authorList>
    </citation>
    <scope>NUCLEOTIDE SEQUENCE [LARGE SCALE GENOMIC DNA]</scope>
    <source>
        <strain evidence="21 22">BR5-29</strain>
    </source>
</reference>
<name>A0A5J5IKG7_9BACT</name>
<feature type="active site" description="Proton donor" evidence="19">
    <location>
        <position position="239"/>
    </location>
</feature>
<dbReference type="UniPathway" id="UPA00219"/>
<dbReference type="InterPro" id="IPR016166">
    <property type="entry name" value="FAD-bd_PCMH"/>
</dbReference>
<feature type="active site" evidence="19">
    <location>
        <position position="165"/>
    </location>
</feature>
<dbReference type="PANTHER" id="PTHR21071:SF4">
    <property type="entry name" value="UDP-N-ACETYLENOLPYRUVOYLGLUCOSAMINE REDUCTASE"/>
    <property type="match status" value="1"/>
</dbReference>
<dbReference type="NCBIfam" id="NF000755">
    <property type="entry name" value="PRK00046.1"/>
    <property type="match status" value="1"/>
</dbReference>
<dbReference type="InterPro" id="IPR036635">
    <property type="entry name" value="MurB_C_sf"/>
</dbReference>
<keyword evidence="12 19" id="KW-0133">Cell shape</keyword>
<comment type="function">
    <text evidence="2 19">Cell wall formation.</text>
</comment>
<evidence type="ECO:0000256" key="5">
    <source>
        <dbReference type="ARBA" id="ARBA00012518"/>
    </source>
</evidence>
<keyword evidence="15 19" id="KW-0131">Cell cycle</keyword>
<dbReference type="HAMAP" id="MF_00037">
    <property type="entry name" value="MurB"/>
    <property type="match status" value="1"/>
</dbReference>
<feature type="active site" evidence="19">
    <location>
        <position position="335"/>
    </location>
</feature>
<dbReference type="InterPro" id="IPR006094">
    <property type="entry name" value="Oxid_FAD_bind_N"/>
</dbReference>
<dbReference type="InterPro" id="IPR011601">
    <property type="entry name" value="MurB_C"/>
</dbReference>
<accession>A0A5J5IKG7</accession>
<keyword evidence="7 19" id="KW-0963">Cytoplasm</keyword>
<keyword evidence="16 19" id="KW-0961">Cell wall biogenesis/degradation</keyword>
<dbReference type="InterPro" id="IPR036318">
    <property type="entry name" value="FAD-bd_PCMH-like_sf"/>
</dbReference>
<organism evidence="21 22">
    <name type="scientific">Ginsengibacter hankyongi</name>
    <dbReference type="NCBI Taxonomy" id="2607284"/>
    <lineage>
        <taxon>Bacteria</taxon>
        <taxon>Pseudomonadati</taxon>
        <taxon>Bacteroidota</taxon>
        <taxon>Chitinophagia</taxon>
        <taxon>Chitinophagales</taxon>
        <taxon>Chitinophagaceae</taxon>
        <taxon>Ginsengibacter</taxon>
    </lineage>
</organism>
<evidence type="ECO:0000256" key="17">
    <source>
        <dbReference type="ARBA" id="ARBA00031026"/>
    </source>
</evidence>
<keyword evidence="22" id="KW-1185">Reference proteome</keyword>
<dbReference type="PROSITE" id="PS51387">
    <property type="entry name" value="FAD_PCMH"/>
    <property type="match status" value="1"/>
</dbReference>
<evidence type="ECO:0000256" key="4">
    <source>
        <dbReference type="ARBA" id="ARBA00004752"/>
    </source>
</evidence>